<feature type="domain" description="DUF7668" evidence="1">
    <location>
        <begin position="17"/>
        <end position="103"/>
    </location>
</feature>
<evidence type="ECO:0000313" key="2">
    <source>
        <dbReference type="EMBL" id="SEP99892.1"/>
    </source>
</evidence>
<evidence type="ECO:0000259" key="1">
    <source>
        <dbReference type="Pfam" id="PF24705"/>
    </source>
</evidence>
<dbReference type="InterPro" id="IPR056085">
    <property type="entry name" value="DUF7668"/>
</dbReference>
<dbReference type="AlphaFoldDB" id="A0A1H9CFG0"/>
<dbReference type="RefSeq" id="WP_089985453.1">
    <property type="nucleotide sequence ID" value="NZ_FMVP01000003.1"/>
</dbReference>
<dbReference type="EMBL" id="FOEL01000003">
    <property type="protein sequence ID" value="SEP99892.1"/>
    <property type="molecule type" value="Genomic_DNA"/>
</dbReference>
<gene>
    <name evidence="2" type="ORF">SAMN02787113_00840</name>
</gene>
<dbReference type="Pfam" id="PF24705">
    <property type="entry name" value="DUF7668"/>
    <property type="match status" value="1"/>
</dbReference>
<organism evidence="2 3">
    <name type="scientific">Lysinibacillus fusiformis</name>
    <dbReference type="NCBI Taxonomy" id="28031"/>
    <lineage>
        <taxon>Bacteria</taxon>
        <taxon>Bacillati</taxon>
        <taxon>Bacillota</taxon>
        <taxon>Bacilli</taxon>
        <taxon>Bacillales</taxon>
        <taxon>Bacillaceae</taxon>
        <taxon>Lysinibacillus</taxon>
    </lineage>
</organism>
<reference evidence="2 3" key="1">
    <citation type="submission" date="2016-10" db="EMBL/GenBank/DDBJ databases">
        <authorList>
            <person name="Varghese N."/>
            <person name="Submissions S."/>
        </authorList>
    </citation>
    <scope>NUCLEOTIDE SEQUENCE [LARGE SCALE GENOMIC DNA]</scope>
    <source>
        <strain evidence="2 3">TC-13</strain>
    </source>
</reference>
<dbReference type="Proteomes" id="UP000199410">
    <property type="component" value="Unassembled WGS sequence"/>
</dbReference>
<accession>A0A1H9CFG0</accession>
<comment type="caution">
    <text evidence="2">The sequence shown here is derived from an EMBL/GenBank/DDBJ whole genome shotgun (WGS) entry which is preliminary data.</text>
</comment>
<protein>
    <recommendedName>
        <fullName evidence="1">DUF7668 domain-containing protein</fullName>
    </recommendedName>
</protein>
<name>A0A1H9CFG0_9BACI</name>
<evidence type="ECO:0000313" key="3">
    <source>
        <dbReference type="Proteomes" id="UP000199410"/>
    </source>
</evidence>
<proteinExistence type="predicted"/>
<sequence length="113" mass="13287">MTLEEKIVQLTKETLVDLVNLRYDKLKEENKINDETAEFLHEVFQMQGTLTLPKSDEEMDIDVYEYNDKSGFGTEVRYLWFDDEESAIVLFCEAKTNVEKTEVTKFFIETIDA</sequence>